<feature type="domain" description="Major facilitator superfamily (MFS) profile" evidence="8">
    <location>
        <begin position="23"/>
        <end position="405"/>
    </location>
</feature>
<evidence type="ECO:0000313" key="9">
    <source>
        <dbReference type="EMBL" id="MBM6702959.1"/>
    </source>
</evidence>
<keyword evidence="2" id="KW-0813">Transport</keyword>
<keyword evidence="4 7" id="KW-0812">Transmembrane</keyword>
<protein>
    <submittedName>
        <fullName evidence="9">MFS transporter</fullName>
    </submittedName>
</protein>
<feature type="transmembrane region" description="Helical" evidence="7">
    <location>
        <begin position="25"/>
        <end position="47"/>
    </location>
</feature>
<dbReference type="InterPro" id="IPR020846">
    <property type="entry name" value="MFS_dom"/>
</dbReference>
<feature type="transmembrane region" description="Helical" evidence="7">
    <location>
        <begin position="147"/>
        <end position="165"/>
    </location>
</feature>
<feature type="transmembrane region" description="Helical" evidence="7">
    <location>
        <begin position="226"/>
        <end position="247"/>
    </location>
</feature>
<comment type="subcellular location">
    <subcellularLocation>
        <location evidence="1">Cell membrane</location>
        <topology evidence="1">Multi-pass membrane protein</topology>
    </subcellularLocation>
</comment>
<reference evidence="9 10" key="1">
    <citation type="journal article" date="2021" name="Sci. Rep.">
        <title>The distribution of antibiotic resistance genes in chicken gut microbiota commensals.</title>
        <authorList>
            <person name="Juricova H."/>
            <person name="Matiasovicova J."/>
            <person name="Kubasova T."/>
            <person name="Cejkova D."/>
            <person name="Rychlik I."/>
        </authorList>
    </citation>
    <scope>NUCLEOTIDE SEQUENCE [LARGE SCALE GENOMIC DNA]</scope>
    <source>
        <strain evidence="9 10">An829</strain>
    </source>
</reference>
<dbReference type="InterPro" id="IPR011701">
    <property type="entry name" value="MFS"/>
</dbReference>
<feature type="transmembrane region" description="Helical" evidence="7">
    <location>
        <begin position="292"/>
        <end position="311"/>
    </location>
</feature>
<evidence type="ECO:0000313" key="10">
    <source>
        <dbReference type="Proteomes" id="UP000715095"/>
    </source>
</evidence>
<dbReference type="Gene3D" id="1.20.1250.20">
    <property type="entry name" value="MFS general substrate transporter like domains"/>
    <property type="match status" value="1"/>
</dbReference>
<dbReference type="Pfam" id="PF07690">
    <property type="entry name" value="MFS_1"/>
    <property type="match status" value="1"/>
</dbReference>
<dbReference type="CDD" id="cd17472">
    <property type="entry name" value="MFS_YajR_like"/>
    <property type="match status" value="1"/>
</dbReference>
<feature type="transmembrane region" description="Helical" evidence="7">
    <location>
        <begin position="177"/>
        <end position="197"/>
    </location>
</feature>
<gene>
    <name evidence="9" type="ORF">H6A60_00325</name>
</gene>
<dbReference type="SUPFAM" id="SSF103473">
    <property type="entry name" value="MFS general substrate transporter"/>
    <property type="match status" value="1"/>
</dbReference>
<dbReference type="InterPro" id="IPR036259">
    <property type="entry name" value="MFS_trans_sf"/>
</dbReference>
<feature type="transmembrane region" description="Helical" evidence="7">
    <location>
        <begin position="379"/>
        <end position="400"/>
    </location>
</feature>
<feature type="transmembrane region" description="Helical" evidence="7">
    <location>
        <begin position="59"/>
        <end position="79"/>
    </location>
</feature>
<dbReference type="RefSeq" id="WP_205101355.1">
    <property type="nucleotide sequence ID" value="NZ_JACJJC010000001.1"/>
</dbReference>
<dbReference type="PANTHER" id="PTHR23517">
    <property type="entry name" value="RESISTANCE PROTEIN MDTM, PUTATIVE-RELATED-RELATED"/>
    <property type="match status" value="1"/>
</dbReference>
<evidence type="ECO:0000259" key="8">
    <source>
        <dbReference type="PROSITE" id="PS50850"/>
    </source>
</evidence>
<comment type="caution">
    <text evidence="9">The sequence shown here is derived from an EMBL/GenBank/DDBJ whole genome shotgun (WGS) entry which is preliminary data.</text>
</comment>
<feature type="transmembrane region" description="Helical" evidence="7">
    <location>
        <begin position="115"/>
        <end position="135"/>
    </location>
</feature>
<dbReference type="PANTHER" id="PTHR23517:SF2">
    <property type="entry name" value="MULTIDRUG RESISTANCE PROTEIN MDTH"/>
    <property type="match status" value="1"/>
</dbReference>
<dbReference type="Proteomes" id="UP000715095">
    <property type="component" value="Unassembled WGS sequence"/>
</dbReference>
<dbReference type="PROSITE" id="PS50850">
    <property type="entry name" value="MFS"/>
    <property type="match status" value="1"/>
</dbReference>
<accession>A0ABS2DNM9</accession>
<evidence type="ECO:0000256" key="1">
    <source>
        <dbReference type="ARBA" id="ARBA00004651"/>
    </source>
</evidence>
<evidence type="ECO:0000256" key="6">
    <source>
        <dbReference type="ARBA" id="ARBA00023136"/>
    </source>
</evidence>
<keyword evidence="5 7" id="KW-1133">Transmembrane helix</keyword>
<evidence type="ECO:0000256" key="7">
    <source>
        <dbReference type="SAM" id="Phobius"/>
    </source>
</evidence>
<feature type="transmembrane region" description="Helical" evidence="7">
    <location>
        <begin position="262"/>
        <end position="280"/>
    </location>
</feature>
<evidence type="ECO:0000256" key="4">
    <source>
        <dbReference type="ARBA" id="ARBA00022692"/>
    </source>
</evidence>
<keyword evidence="6 7" id="KW-0472">Membrane</keyword>
<feature type="transmembrane region" description="Helical" evidence="7">
    <location>
        <begin position="350"/>
        <end position="373"/>
    </location>
</feature>
<organism evidence="9 10">
    <name type="scientific">Sutterella massiliensis</name>
    <dbReference type="NCBI Taxonomy" id="1816689"/>
    <lineage>
        <taxon>Bacteria</taxon>
        <taxon>Pseudomonadati</taxon>
        <taxon>Pseudomonadota</taxon>
        <taxon>Betaproteobacteria</taxon>
        <taxon>Burkholderiales</taxon>
        <taxon>Sutterellaceae</taxon>
        <taxon>Sutterella</taxon>
    </lineage>
</organism>
<dbReference type="InterPro" id="IPR050171">
    <property type="entry name" value="MFS_Transporters"/>
</dbReference>
<proteinExistence type="predicted"/>
<evidence type="ECO:0000256" key="5">
    <source>
        <dbReference type="ARBA" id="ARBA00022989"/>
    </source>
</evidence>
<sequence>MASTAHPDSPQSAFRMTPLERRSSLALASIFALRMLGLFVILPVFAVYAHQLPGGENEFLVGVTLGIYGLTQGILQIPFGAASDRFGRKPVIAVGLVIFAAGSFLAAFADNIWLTLIGRAIQGAGAISAAVTAFISDSVRETVLTKAMAMVGASIGLTFALSLVISPPLAKAFGVDGLFFLTGVLAVLAILVVKFVVPDASASPETESDTRSTSVRWQRVFFDPQLVRLNIAIFALHAVLTGIFIVVPTRLIEMKLPAVEHWHIYLPAVLVGFLFMGPPIMIGEKKAKTVPILRIVTLLLCLVLVLFAFLMHSVWEIAFLLALFFMCFNVLEATLPGLISRSAPKEAKGLALGIYNTTQNLGLFVGGAAGGWISQHFNAETVFIAAAFVMLCSFASATGLREPVRTIRQPGDALEV</sequence>
<feature type="transmembrane region" description="Helical" evidence="7">
    <location>
        <begin position="91"/>
        <end position="109"/>
    </location>
</feature>
<feature type="transmembrane region" description="Helical" evidence="7">
    <location>
        <begin position="317"/>
        <end position="338"/>
    </location>
</feature>
<dbReference type="EMBL" id="JACJJC010000001">
    <property type="protein sequence ID" value="MBM6702959.1"/>
    <property type="molecule type" value="Genomic_DNA"/>
</dbReference>
<evidence type="ECO:0000256" key="3">
    <source>
        <dbReference type="ARBA" id="ARBA00022475"/>
    </source>
</evidence>
<evidence type="ECO:0000256" key="2">
    <source>
        <dbReference type="ARBA" id="ARBA00022448"/>
    </source>
</evidence>
<keyword evidence="3" id="KW-1003">Cell membrane</keyword>
<name>A0ABS2DNM9_9BURK</name>
<keyword evidence="10" id="KW-1185">Reference proteome</keyword>